<evidence type="ECO:0000256" key="7">
    <source>
        <dbReference type="SAM" id="Phobius"/>
    </source>
</evidence>
<dbReference type="InterPro" id="IPR036938">
    <property type="entry name" value="PAP2/HPO_sf"/>
</dbReference>
<dbReference type="PANTHER" id="PTHR14969:SF62">
    <property type="entry name" value="DECAPRENYLPHOSPHORYL-5-PHOSPHORIBOSE PHOSPHATASE RV3807C-RELATED"/>
    <property type="match status" value="1"/>
</dbReference>
<evidence type="ECO:0000256" key="5">
    <source>
        <dbReference type="ARBA" id="ARBA00022989"/>
    </source>
</evidence>
<evidence type="ECO:0000256" key="2">
    <source>
        <dbReference type="ARBA" id="ARBA00022475"/>
    </source>
</evidence>
<dbReference type="PANTHER" id="PTHR14969">
    <property type="entry name" value="SPHINGOSINE-1-PHOSPHATE PHOSPHOHYDROLASE"/>
    <property type="match status" value="1"/>
</dbReference>
<dbReference type="EMBL" id="BOPZ01000005">
    <property type="protein sequence ID" value="GIM28305.1"/>
    <property type="molecule type" value="Genomic_DNA"/>
</dbReference>
<keyword evidence="2" id="KW-1003">Cell membrane</keyword>
<comment type="subcellular location">
    <subcellularLocation>
        <location evidence="1">Cell membrane</location>
        <topology evidence="1">Multi-pass membrane protein</topology>
    </subcellularLocation>
</comment>
<feature type="transmembrane region" description="Helical" evidence="7">
    <location>
        <begin position="32"/>
        <end position="54"/>
    </location>
</feature>
<accession>A0A919VFD3</accession>
<keyword evidence="3 7" id="KW-0812">Transmembrane</keyword>
<dbReference type="SUPFAM" id="SSF48317">
    <property type="entry name" value="Acid phosphatase/Vanadium-dependent haloperoxidase"/>
    <property type="match status" value="1"/>
</dbReference>
<dbReference type="RefSeq" id="WP_246503453.1">
    <property type="nucleotide sequence ID" value="NZ_BOPZ01000005.1"/>
</dbReference>
<dbReference type="AlphaFoldDB" id="A0A919VFD3"/>
<dbReference type="GO" id="GO:0005886">
    <property type="term" value="C:plasma membrane"/>
    <property type="evidence" value="ECO:0007669"/>
    <property type="project" value="UniProtKB-SubCell"/>
</dbReference>
<dbReference type="Gene3D" id="1.20.144.10">
    <property type="entry name" value="Phosphatidic acid phosphatase type 2/haloperoxidase"/>
    <property type="match status" value="1"/>
</dbReference>
<dbReference type="Proteomes" id="UP000679179">
    <property type="component" value="Unassembled WGS sequence"/>
</dbReference>
<comment type="caution">
    <text evidence="9">The sequence shown here is derived from an EMBL/GenBank/DDBJ whole genome shotgun (WGS) entry which is preliminary data.</text>
</comment>
<organism evidence="9 10">
    <name type="scientific">Clostridium polyendosporum</name>
    <dbReference type="NCBI Taxonomy" id="69208"/>
    <lineage>
        <taxon>Bacteria</taxon>
        <taxon>Bacillati</taxon>
        <taxon>Bacillota</taxon>
        <taxon>Clostridia</taxon>
        <taxon>Eubacteriales</taxon>
        <taxon>Clostridiaceae</taxon>
        <taxon>Clostridium</taxon>
    </lineage>
</organism>
<keyword evidence="5 7" id="KW-1133">Transmembrane helix</keyword>
<evidence type="ECO:0000259" key="8">
    <source>
        <dbReference type="SMART" id="SM00014"/>
    </source>
</evidence>
<feature type="transmembrane region" description="Helical" evidence="7">
    <location>
        <begin position="60"/>
        <end position="78"/>
    </location>
</feature>
<feature type="transmembrane region" description="Helical" evidence="7">
    <location>
        <begin position="154"/>
        <end position="171"/>
    </location>
</feature>
<dbReference type="InterPro" id="IPR000326">
    <property type="entry name" value="PAP2/HPO"/>
</dbReference>
<name>A0A919VFD3_9CLOT</name>
<dbReference type="CDD" id="cd01610">
    <property type="entry name" value="PAP2_like"/>
    <property type="match status" value="1"/>
</dbReference>
<dbReference type="Pfam" id="PF01569">
    <property type="entry name" value="PAP2"/>
    <property type="match status" value="1"/>
</dbReference>
<reference evidence="9" key="1">
    <citation type="submission" date="2021-03" db="EMBL/GenBank/DDBJ databases">
        <title>Taxonomic study of Clostridium polyendosporum from meadow-gley soil under rice.</title>
        <authorList>
            <person name="Kobayashi H."/>
            <person name="Tanizawa Y."/>
            <person name="Yagura M."/>
        </authorList>
    </citation>
    <scope>NUCLEOTIDE SEQUENCE</scope>
    <source>
        <strain evidence="9">JCM 30710</strain>
    </source>
</reference>
<gene>
    <name evidence="9" type="ORF">CPJCM30710_09710</name>
</gene>
<evidence type="ECO:0000313" key="9">
    <source>
        <dbReference type="EMBL" id="GIM28305.1"/>
    </source>
</evidence>
<feature type="transmembrane region" description="Helical" evidence="7">
    <location>
        <begin position="128"/>
        <end position="148"/>
    </location>
</feature>
<evidence type="ECO:0000256" key="3">
    <source>
        <dbReference type="ARBA" id="ARBA00022692"/>
    </source>
</evidence>
<evidence type="ECO:0000256" key="1">
    <source>
        <dbReference type="ARBA" id="ARBA00004651"/>
    </source>
</evidence>
<protein>
    <submittedName>
        <fullName evidence="9">Phosphatase PAP2 family protein</fullName>
    </submittedName>
</protein>
<feature type="domain" description="Phosphatidic acid phosphatase type 2/haloperoxidase" evidence="8">
    <location>
        <begin position="62"/>
        <end position="169"/>
    </location>
</feature>
<evidence type="ECO:0000256" key="6">
    <source>
        <dbReference type="ARBA" id="ARBA00023136"/>
    </source>
</evidence>
<dbReference type="SMART" id="SM00014">
    <property type="entry name" value="acidPPc"/>
    <property type="match status" value="1"/>
</dbReference>
<sequence>MLLQNIIKKDEVLLIKINTSLKCRLLDIIMPIVTYLGSTQICIICCLSSLLIFHSPFNKFSLIITLSLVISSSICSIIKHSVTRIRPFIKLKGLHIKKIGIDEYSFPSGHTSAAFSMATCLCFLIPQWNITFITSAILVGFSRIYLGVHYPTDVIIGMIVGIVPSLILNFFI</sequence>
<proteinExistence type="predicted"/>
<keyword evidence="6 7" id="KW-0472">Membrane</keyword>
<dbReference type="GO" id="GO:0016787">
    <property type="term" value="F:hydrolase activity"/>
    <property type="evidence" value="ECO:0007669"/>
    <property type="project" value="UniProtKB-KW"/>
</dbReference>
<keyword evidence="10" id="KW-1185">Reference proteome</keyword>
<keyword evidence="4" id="KW-0378">Hydrolase</keyword>
<evidence type="ECO:0000256" key="4">
    <source>
        <dbReference type="ARBA" id="ARBA00022801"/>
    </source>
</evidence>
<evidence type="ECO:0000313" key="10">
    <source>
        <dbReference type="Proteomes" id="UP000679179"/>
    </source>
</evidence>